<accession>A0A0Q0BG06</accession>
<proteinExistence type="predicted"/>
<comment type="caution">
    <text evidence="1">The sequence shown here is derived from an EMBL/GenBank/DDBJ whole genome shotgun (WGS) entry which is preliminary data.</text>
</comment>
<dbReference type="Proteomes" id="UP000050384">
    <property type="component" value="Unassembled WGS sequence"/>
</dbReference>
<protein>
    <submittedName>
        <fullName evidence="1">Uncharacterized protein</fullName>
    </submittedName>
</protein>
<organism evidence="1 2">
    <name type="scientific">Pseudomonas syringae pv. spinaceae</name>
    <dbReference type="NCBI Taxonomy" id="264459"/>
    <lineage>
        <taxon>Bacteria</taxon>
        <taxon>Pseudomonadati</taxon>
        <taxon>Pseudomonadota</taxon>
        <taxon>Gammaproteobacteria</taxon>
        <taxon>Pseudomonadales</taxon>
        <taxon>Pseudomonadaceae</taxon>
        <taxon>Pseudomonas</taxon>
        <taxon>Pseudomonas syringae</taxon>
    </lineage>
</organism>
<sequence length="625" mass="68623">MVLRIDLVLVRRDLGDQRCAGFTVFRELAGSQEQTRSAVTQDVGVVNLVALELRHLHRVHFRRCCIATFQQLASVLALGVGATEELAETTGLELHLAAALVTLQARAFVALDPVSTLFNLVTCAIRVVTADVQLVLLVQQVGVHRRTADRAAMLAAQNTRFGLVIIIGNFITGGQIDSRLAAFLGRQAVAGATEKHARRGGTDLHRTSAHLARNIGHHRLIGTHAAVRGFGHFQLLAEITVELVQHVLPVALPLGHVVEIFFHPGGKTVVHQVGKALGQTPGNDIAHFFRVEAAVMQRHVATVLNGRNDRCVGRRATDTAFFHFLDQARFGVTRRRLGEVLAGVQRVQLQNFALRHVWQHVVIAWLGHLRQRTGITVELQDAAFGTQFEIAGCNRDGGRQVLRRKHLAGHELAPDQLVEALCITFHAGQLRRMGVDVGRTNRFVSLLCAFLAAVDIRRFRQVLLAELGFDVVARHADGIGRQVGGVGTHVSDVARLVQALSHHHGFLHAETQAIARSLLQSRGDERCRRLAAGRLVFTLDNAIAGRLELFKCGHRLLFVQRLERFAFFTRHVEAHVCAFGSAEVGVDFPVFFGVEGADFAFALNHQLHGNRLHTPCGQATSNLLP</sequence>
<dbReference type="EMBL" id="LJRI01000748">
    <property type="protein sequence ID" value="KPY91335.1"/>
    <property type="molecule type" value="Genomic_DNA"/>
</dbReference>
<name>A0A0Q0BG06_PSESX</name>
<reference evidence="1 2" key="1">
    <citation type="submission" date="2015-09" db="EMBL/GenBank/DDBJ databases">
        <title>Genome announcement of multiple Pseudomonas syringae strains.</title>
        <authorList>
            <person name="Thakur S."/>
            <person name="Wang P.W."/>
            <person name="Gong Y."/>
            <person name="Weir B.S."/>
            <person name="Guttman D.S."/>
        </authorList>
    </citation>
    <scope>NUCLEOTIDE SEQUENCE [LARGE SCALE GENOMIC DNA]</scope>
    <source>
        <strain evidence="1 2">ICMP16929</strain>
    </source>
</reference>
<dbReference type="AlphaFoldDB" id="A0A0Q0BG06"/>
<gene>
    <name evidence="1" type="ORF">ALO94_05593</name>
</gene>
<evidence type="ECO:0000313" key="1">
    <source>
        <dbReference type="EMBL" id="KPY91335.1"/>
    </source>
</evidence>
<evidence type="ECO:0000313" key="2">
    <source>
        <dbReference type="Proteomes" id="UP000050384"/>
    </source>
</evidence>